<dbReference type="GO" id="GO:0044205">
    <property type="term" value="P:'de novo' UMP biosynthetic process"/>
    <property type="evidence" value="ECO:0007669"/>
    <property type="project" value="UniProtKB-UniRule"/>
</dbReference>
<comment type="subunit">
    <text evidence="6">Homodimer.</text>
</comment>
<dbReference type="InterPro" id="IPR004467">
    <property type="entry name" value="Or_phspho_trans_dom"/>
</dbReference>
<feature type="binding site" evidence="6">
    <location>
        <position position="104"/>
    </location>
    <ligand>
        <name>5-phospho-alpha-D-ribose 1-diphosphate</name>
        <dbReference type="ChEBI" id="CHEBI:58017"/>
        <note>ligand shared between dimeric partners</note>
    </ligand>
</feature>
<keyword evidence="6" id="KW-0460">Magnesium</keyword>
<proteinExistence type="inferred from homology"/>
<dbReference type="SUPFAM" id="SSF53271">
    <property type="entry name" value="PRTase-like"/>
    <property type="match status" value="1"/>
</dbReference>
<evidence type="ECO:0000256" key="6">
    <source>
        <dbReference type="HAMAP-Rule" id="MF_01208"/>
    </source>
</evidence>
<dbReference type="UniPathway" id="UPA00070">
    <property type="reaction ID" value="UER00119"/>
</dbReference>
<dbReference type="Gene3D" id="3.40.50.2020">
    <property type="match status" value="1"/>
</dbReference>
<keyword evidence="3 6" id="KW-0328">Glycosyltransferase</keyword>
<feature type="domain" description="Phosphoribosyltransferase" evidence="7">
    <location>
        <begin position="51"/>
        <end position="156"/>
    </location>
</feature>
<dbReference type="GO" id="GO:0004588">
    <property type="term" value="F:orotate phosphoribosyltransferase activity"/>
    <property type="evidence" value="ECO:0007669"/>
    <property type="project" value="UniProtKB-UniRule"/>
</dbReference>
<evidence type="ECO:0000256" key="4">
    <source>
        <dbReference type="ARBA" id="ARBA00022679"/>
    </source>
</evidence>
<gene>
    <name evidence="6" type="primary">pyrE</name>
    <name evidence="8" type="ORF">CJP74_05460</name>
</gene>
<dbReference type="AlphaFoldDB" id="A0A3A1Y7Y8"/>
<dbReference type="InterPro" id="IPR023031">
    <property type="entry name" value="OPRT"/>
</dbReference>
<keyword evidence="5 6" id="KW-0665">Pyrimidine biosynthesis</keyword>
<feature type="binding site" evidence="6">
    <location>
        <position position="106"/>
    </location>
    <ligand>
        <name>5-phospho-alpha-D-ribose 1-diphosphate</name>
        <dbReference type="ChEBI" id="CHEBI:58017"/>
        <note>ligand shared between dimeric partners</note>
    </ligand>
</feature>
<dbReference type="EC" id="2.4.2.10" evidence="2 6"/>
<dbReference type="EMBL" id="NRJH01000045">
    <property type="protein sequence ID" value="RIY32214.1"/>
    <property type="molecule type" value="Genomic_DNA"/>
</dbReference>
<dbReference type="NCBIfam" id="TIGR00336">
    <property type="entry name" value="pyrE"/>
    <property type="match status" value="1"/>
</dbReference>
<dbReference type="InterPro" id="IPR000836">
    <property type="entry name" value="PRTase_dom"/>
</dbReference>
<reference evidence="8 9" key="1">
    <citation type="submission" date="2017-08" db="EMBL/GenBank/DDBJ databases">
        <title>Reclassification of Bisgaard taxon 37 and 44.</title>
        <authorList>
            <person name="Christensen H."/>
        </authorList>
    </citation>
    <scope>NUCLEOTIDE SEQUENCE [LARGE SCALE GENOMIC DNA]</scope>
    <source>
        <strain evidence="8 9">B96_4</strain>
    </source>
</reference>
<evidence type="ECO:0000256" key="1">
    <source>
        <dbReference type="ARBA" id="ARBA00004889"/>
    </source>
</evidence>
<feature type="binding site" evidence="6">
    <location>
        <position position="130"/>
    </location>
    <ligand>
        <name>orotate</name>
        <dbReference type="ChEBI" id="CHEBI:30839"/>
    </ligand>
</feature>
<keyword evidence="4 6" id="KW-0808">Transferase</keyword>
<dbReference type="InterPro" id="IPR029057">
    <property type="entry name" value="PRTase-like"/>
</dbReference>
<dbReference type="GO" id="GO:0000287">
    <property type="term" value="F:magnesium ion binding"/>
    <property type="evidence" value="ECO:0007669"/>
    <property type="project" value="UniProtKB-UniRule"/>
</dbReference>
<evidence type="ECO:0000256" key="5">
    <source>
        <dbReference type="ARBA" id="ARBA00022975"/>
    </source>
</evidence>
<comment type="similarity">
    <text evidence="6">Belongs to the purine/pyrimidine phosphoribosyltransferase family. PyrE subfamily.</text>
</comment>
<name>A0A3A1Y7Y8_9GAMM</name>
<comment type="catalytic activity">
    <reaction evidence="6">
        <text>orotidine 5'-phosphate + diphosphate = orotate + 5-phospho-alpha-D-ribose 1-diphosphate</text>
        <dbReference type="Rhea" id="RHEA:10380"/>
        <dbReference type="ChEBI" id="CHEBI:30839"/>
        <dbReference type="ChEBI" id="CHEBI:33019"/>
        <dbReference type="ChEBI" id="CHEBI:57538"/>
        <dbReference type="ChEBI" id="CHEBI:58017"/>
        <dbReference type="EC" id="2.4.2.10"/>
    </reaction>
</comment>
<dbReference type="RefSeq" id="WP_119497272.1">
    <property type="nucleotide sequence ID" value="NZ_NRJH01000045.1"/>
</dbReference>
<accession>A0A3A1Y7Y8</accession>
<evidence type="ECO:0000313" key="9">
    <source>
        <dbReference type="Proteomes" id="UP000266258"/>
    </source>
</evidence>
<dbReference type="HAMAP" id="MF_01208">
    <property type="entry name" value="PyrE"/>
    <property type="match status" value="1"/>
</dbReference>
<comment type="caution">
    <text evidence="6">Lacks conserved residue(s) required for the propagation of feature annotation.</text>
</comment>
<comment type="function">
    <text evidence="6">Catalyzes the transfer of a ribosyl phosphate group from 5-phosphoribose 1-diphosphate to orotate, leading to the formation of orotidine monophosphate (OMP).</text>
</comment>
<feature type="binding site" description="in other chain" evidence="6">
    <location>
        <begin position="126"/>
        <end position="134"/>
    </location>
    <ligand>
        <name>5-phospho-alpha-D-ribose 1-diphosphate</name>
        <dbReference type="ChEBI" id="CHEBI:58017"/>
        <note>ligand shared between dimeric partners</note>
    </ligand>
</feature>
<dbReference type="Pfam" id="PF00156">
    <property type="entry name" value="Pribosyltran"/>
    <property type="match status" value="1"/>
</dbReference>
<comment type="pathway">
    <text evidence="1 6">Pyrimidine metabolism; UMP biosynthesis via de novo pathway; UMP from orotate: step 1/2.</text>
</comment>
<dbReference type="CDD" id="cd06223">
    <property type="entry name" value="PRTases_typeI"/>
    <property type="match status" value="1"/>
</dbReference>
<organism evidence="8 9">
    <name type="scientific">Psittacicella melopsittaci</name>
    <dbReference type="NCBI Taxonomy" id="2028576"/>
    <lineage>
        <taxon>Bacteria</taxon>
        <taxon>Pseudomonadati</taxon>
        <taxon>Pseudomonadota</taxon>
        <taxon>Gammaproteobacteria</taxon>
        <taxon>Pasteurellales</taxon>
        <taxon>Psittacicellaceae</taxon>
        <taxon>Psittacicella</taxon>
    </lineage>
</organism>
<comment type="caution">
    <text evidence="8">The sequence shown here is derived from an EMBL/GenBank/DDBJ whole genome shotgun (WGS) entry which is preliminary data.</text>
</comment>
<dbReference type="PANTHER" id="PTHR19278:SF9">
    <property type="entry name" value="URIDINE 5'-MONOPHOSPHATE SYNTHASE"/>
    <property type="match status" value="1"/>
</dbReference>
<dbReference type="GO" id="GO:0019856">
    <property type="term" value="P:pyrimidine nucleobase biosynthetic process"/>
    <property type="evidence" value="ECO:0007669"/>
    <property type="project" value="TreeGrafter"/>
</dbReference>
<evidence type="ECO:0000313" key="8">
    <source>
        <dbReference type="EMBL" id="RIY32214.1"/>
    </source>
</evidence>
<dbReference type="Proteomes" id="UP000266258">
    <property type="component" value="Unassembled WGS sequence"/>
</dbReference>
<evidence type="ECO:0000259" key="7">
    <source>
        <dbReference type="Pfam" id="PF00156"/>
    </source>
</evidence>
<sequence>MTTPNEILIAKNLLGIGAVALRPEPENYFTWTSGIKSPIYCDNRLTMSYPLIRKLIAQSMADLIKEKFPGVEVLAGTATAGIPHAAWVSDILNLPMTYVRDSKKKHGKTNQIEGKLFPGQNVVVIEDLISTGISSLGAVQALREAGVNVLGVVAIFSYVLSKASQAFAQANCPLYTLTNYDALIEQAQLEAQQVQTLKAWRDAL</sequence>
<comment type="cofactor">
    <cofactor evidence="6">
        <name>Mg(2+)</name>
        <dbReference type="ChEBI" id="CHEBI:18420"/>
    </cofactor>
</comment>
<evidence type="ECO:0000256" key="3">
    <source>
        <dbReference type="ARBA" id="ARBA00022676"/>
    </source>
</evidence>
<dbReference type="PANTHER" id="PTHR19278">
    <property type="entry name" value="OROTATE PHOSPHORIBOSYLTRANSFERASE"/>
    <property type="match status" value="1"/>
</dbReference>
<dbReference type="OrthoDB" id="9803963at2"/>
<protein>
    <recommendedName>
        <fullName evidence="2 6">Orotate phosphoribosyltransferase</fullName>
        <shortName evidence="6">OPRT</shortName>
        <shortName evidence="6">OPRTase</shortName>
        <ecNumber evidence="2 6">2.4.2.10</ecNumber>
    </recommendedName>
</protein>
<evidence type="ECO:0000256" key="2">
    <source>
        <dbReference type="ARBA" id="ARBA00011971"/>
    </source>
</evidence>
<keyword evidence="9" id="KW-1185">Reference proteome</keyword>
<feature type="binding site" evidence="6">
    <location>
        <position position="100"/>
    </location>
    <ligand>
        <name>5-phospho-alpha-D-ribose 1-diphosphate</name>
        <dbReference type="ChEBI" id="CHEBI:58017"/>
        <note>ligand shared between dimeric partners</note>
    </ligand>
</feature>